<feature type="coiled-coil region" evidence="1">
    <location>
        <begin position="411"/>
        <end position="466"/>
    </location>
</feature>
<sequence>MAASISAELKRANETSLALDREQDALWQELSKYQMACTDDYTGEILFEQDRKQTESNELRYIALSTAQNHIKRLLESSSAIFETAKHGVQVLSDTVSYAEEEFTEYNRRIEEVKNRKKQALEVATCSIKQNETKIENLHQKCSGKQGDLSGVEKLSALLPELKVSENRKYETAATDFDSVERHLQSRTSATNDVRQSLSNVETECHKLERSAARAKKDLESQKAERKMRQTLIGQLTEKKGTVSKRAEEKRHTLEMLLCTHSREELTHYKGEKESYCQKLTGIHLEMAVLRNRLLSQRQYWQQQLQSEMDGISSKLGLLEEEIFAKEKDLLESKCQLEELKELLKGYEERTDWDEQWEQVFNDQLETQKQLDCELAKVMDDISSANAENSNENDAKEENFLALEQDLLSYVNTYNEERRRIQEQRMELLSRLKAAQDKVACLKAANTEKENEHQKLLSDAKKLQAQIDAFANPRTPAKPASLSESKTKQTATSGRRTSRKDDEDSDLGSSPSGVPYVEGLQPFSPATLSFKEQTKKKPRRAKSLQVEVEKPPSEPSPSAPAAQKSSNKHVTVIEVHSDGDESVVESLFDLSGSEKSLPYESLITKRFPRDIFLENSPSVGQNESGSSPEVSAMGTMDAHVREDADQSIWSTISIKASGNSEVIVRV</sequence>
<dbReference type="AlphaFoldDB" id="A0AA36DM84"/>
<protein>
    <submittedName>
        <fullName evidence="3">Uncharacterized protein</fullName>
    </submittedName>
</protein>
<dbReference type="Proteomes" id="UP001176961">
    <property type="component" value="Unassembled WGS sequence"/>
</dbReference>
<dbReference type="EMBL" id="CATQJL010000001">
    <property type="protein sequence ID" value="CAJ0590262.1"/>
    <property type="molecule type" value="Genomic_DNA"/>
</dbReference>
<feature type="coiled-coil region" evidence="1">
    <location>
        <begin position="96"/>
        <end position="123"/>
    </location>
</feature>
<organism evidence="3 4">
    <name type="scientific">Cylicocyclus nassatus</name>
    <name type="common">Nematode worm</name>
    <dbReference type="NCBI Taxonomy" id="53992"/>
    <lineage>
        <taxon>Eukaryota</taxon>
        <taxon>Metazoa</taxon>
        <taxon>Ecdysozoa</taxon>
        <taxon>Nematoda</taxon>
        <taxon>Chromadorea</taxon>
        <taxon>Rhabditida</taxon>
        <taxon>Rhabditina</taxon>
        <taxon>Rhabditomorpha</taxon>
        <taxon>Strongyloidea</taxon>
        <taxon>Strongylidae</taxon>
        <taxon>Cylicocyclus</taxon>
    </lineage>
</organism>
<evidence type="ECO:0000313" key="3">
    <source>
        <dbReference type="EMBL" id="CAJ0590262.1"/>
    </source>
</evidence>
<keyword evidence="4" id="KW-1185">Reference proteome</keyword>
<feature type="coiled-coil region" evidence="1">
    <location>
        <begin position="302"/>
        <end position="350"/>
    </location>
</feature>
<evidence type="ECO:0000313" key="4">
    <source>
        <dbReference type="Proteomes" id="UP001176961"/>
    </source>
</evidence>
<feature type="compositionally biased region" description="Polar residues" evidence="2">
    <location>
        <begin position="482"/>
        <end position="495"/>
    </location>
</feature>
<proteinExistence type="predicted"/>
<reference evidence="3" key="1">
    <citation type="submission" date="2023-07" db="EMBL/GenBank/DDBJ databases">
        <authorList>
            <consortium name="CYATHOMIX"/>
        </authorList>
    </citation>
    <scope>NUCLEOTIDE SEQUENCE</scope>
    <source>
        <strain evidence="3">N/A</strain>
    </source>
</reference>
<feature type="region of interest" description="Disordered" evidence="2">
    <location>
        <begin position="472"/>
        <end position="568"/>
    </location>
</feature>
<name>A0AA36DM84_CYLNA</name>
<evidence type="ECO:0000256" key="2">
    <source>
        <dbReference type="SAM" id="MobiDB-lite"/>
    </source>
</evidence>
<comment type="caution">
    <text evidence="3">The sequence shown here is derived from an EMBL/GenBank/DDBJ whole genome shotgun (WGS) entry which is preliminary data.</text>
</comment>
<gene>
    <name evidence="3" type="ORF">CYNAS_LOCUS2245</name>
</gene>
<feature type="coiled-coil region" evidence="1">
    <location>
        <begin position="198"/>
        <end position="225"/>
    </location>
</feature>
<keyword evidence="1" id="KW-0175">Coiled coil</keyword>
<accession>A0AA36DM84</accession>
<evidence type="ECO:0000256" key="1">
    <source>
        <dbReference type="SAM" id="Coils"/>
    </source>
</evidence>